<evidence type="ECO:0000313" key="2">
    <source>
        <dbReference type="EMBL" id="EKE26670.1"/>
    </source>
</evidence>
<comment type="caution">
    <text evidence="2">The sequence shown here is derived from an EMBL/GenBank/DDBJ whole genome shotgun (WGS) entry which is preliminary data.</text>
</comment>
<dbReference type="Gene3D" id="2.60.120.10">
    <property type="entry name" value="Jelly Rolls"/>
    <property type="match status" value="1"/>
</dbReference>
<dbReference type="SUPFAM" id="SSF51206">
    <property type="entry name" value="cAMP-binding domain-like"/>
    <property type="match status" value="1"/>
</dbReference>
<evidence type="ECO:0000259" key="1">
    <source>
        <dbReference type="PROSITE" id="PS50042"/>
    </source>
</evidence>
<gene>
    <name evidence="2" type="ORF">ACD_4C00200G0008</name>
</gene>
<proteinExistence type="predicted"/>
<dbReference type="InterPro" id="IPR000595">
    <property type="entry name" value="cNMP-bd_dom"/>
</dbReference>
<feature type="domain" description="Cyclic nucleotide-binding" evidence="1">
    <location>
        <begin position="8"/>
        <end position="103"/>
    </location>
</feature>
<accession>K2GTL4</accession>
<organism evidence="2">
    <name type="scientific">uncultured bacterium</name>
    <name type="common">gcode 4</name>
    <dbReference type="NCBI Taxonomy" id="1234023"/>
    <lineage>
        <taxon>Bacteria</taxon>
        <taxon>environmental samples</taxon>
    </lineage>
</organism>
<dbReference type="EMBL" id="AMFJ01000716">
    <property type="protein sequence ID" value="EKE26670.1"/>
    <property type="molecule type" value="Genomic_DNA"/>
</dbReference>
<dbReference type="CDD" id="cd00038">
    <property type="entry name" value="CAP_ED"/>
    <property type="match status" value="1"/>
</dbReference>
<reference evidence="2" key="1">
    <citation type="journal article" date="2012" name="Science">
        <title>Fermentation, hydrogen, and sulfur metabolism in multiple uncultivated bacterial phyla.</title>
        <authorList>
            <person name="Wrighton K.C."/>
            <person name="Thomas B.C."/>
            <person name="Sharon I."/>
            <person name="Miller C.S."/>
            <person name="Castelle C.J."/>
            <person name="VerBerkmoes N.C."/>
            <person name="Wilkins M.J."/>
            <person name="Hettich R.L."/>
            <person name="Lipton M.S."/>
            <person name="Williams K.H."/>
            <person name="Long P.E."/>
            <person name="Banfield J.F."/>
        </authorList>
    </citation>
    <scope>NUCLEOTIDE SEQUENCE [LARGE SCALE GENOMIC DNA]</scope>
</reference>
<name>K2GTL4_9BACT</name>
<sequence length="133" mass="16644">MELKNLYLFEWLSDEEISYFRLIMWVHEFKAWETIISEWDKSNNLAYIIESWLVDVFRNWERVASLWEWELFWEIALITNEPRTATVVTNKDSKVFSFLKNDFLFLYERSWKIIEIKEKILNRIKDNFYWIRK</sequence>
<dbReference type="Pfam" id="PF00027">
    <property type="entry name" value="cNMP_binding"/>
    <property type="match status" value="1"/>
</dbReference>
<dbReference type="AlphaFoldDB" id="K2GTL4"/>
<dbReference type="InterPro" id="IPR018490">
    <property type="entry name" value="cNMP-bd_dom_sf"/>
</dbReference>
<dbReference type="PROSITE" id="PS50042">
    <property type="entry name" value="CNMP_BINDING_3"/>
    <property type="match status" value="1"/>
</dbReference>
<dbReference type="InterPro" id="IPR014710">
    <property type="entry name" value="RmlC-like_jellyroll"/>
</dbReference>
<protein>
    <submittedName>
        <fullName evidence="2">Cyclic nucleotide-binding protein</fullName>
    </submittedName>
</protein>